<evidence type="ECO:0000313" key="2">
    <source>
        <dbReference type="EMBL" id="ELU11966.1"/>
    </source>
</evidence>
<reference evidence="3" key="3">
    <citation type="submission" date="2015-06" db="UniProtKB">
        <authorList>
            <consortium name="EnsemblMetazoa"/>
        </authorList>
    </citation>
    <scope>IDENTIFICATION</scope>
</reference>
<dbReference type="PRINTS" id="PR00081">
    <property type="entry name" value="GDHRDH"/>
</dbReference>
<dbReference type="Gene3D" id="3.40.50.720">
    <property type="entry name" value="NAD(P)-binding Rossmann-like Domain"/>
    <property type="match status" value="1"/>
</dbReference>
<dbReference type="EnsemblMetazoa" id="CapteT216774">
    <property type="protein sequence ID" value="CapteP216774"/>
    <property type="gene ID" value="CapteG216774"/>
</dbReference>
<sequence length="234" mass="25729">MCASSIGLATVRRLVREGAKVVLSSRKEANVNKAVSQLKSEGHHDVHGMVCHVGDPEHVWRLIHETNERFGGIDILLPFTGVNMMYGPALNVTNSQFDKIMDVNVKAPFKIIQAAYPFLKERSSIVLMGTYGSLDPKVLQVVDSGVDLYCVSKGTLLVMVFVAILKNIKQMFLQAEQQILDNGHTGFDIRRNTPLKRKGTPEEVASMIAYLVSDEASFITGENFVVAGGLPSRI</sequence>
<reference evidence="4" key="1">
    <citation type="submission" date="2012-12" db="EMBL/GenBank/DDBJ databases">
        <authorList>
            <person name="Hellsten U."/>
            <person name="Grimwood J."/>
            <person name="Chapman J.A."/>
            <person name="Shapiro H."/>
            <person name="Aerts A."/>
            <person name="Otillar R.P."/>
            <person name="Terry A.Y."/>
            <person name="Boore J.L."/>
            <person name="Simakov O."/>
            <person name="Marletaz F."/>
            <person name="Cho S.-J."/>
            <person name="Edsinger-Gonzales E."/>
            <person name="Havlak P."/>
            <person name="Kuo D.-H."/>
            <person name="Larsson T."/>
            <person name="Lv J."/>
            <person name="Arendt D."/>
            <person name="Savage R."/>
            <person name="Osoegawa K."/>
            <person name="de Jong P."/>
            <person name="Lindberg D.R."/>
            <person name="Seaver E.C."/>
            <person name="Weisblat D.A."/>
            <person name="Putnam N.H."/>
            <person name="Grigoriev I.V."/>
            <person name="Rokhsar D.S."/>
        </authorList>
    </citation>
    <scope>NUCLEOTIDE SEQUENCE</scope>
    <source>
        <strain evidence="4">I ESC-2004</strain>
    </source>
</reference>
<dbReference type="SUPFAM" id="SSF51735">
    <property type="entry name" value="NAD(P)-binding Rossmann-fold domains"/>
    <property type="match status" value="1"/>
</dbReference>
<dbReference type="OrthoDB" id="47007at2759"/>
<proteinExistence type="inferred from homology"/>
<dbReference type="EMBL" id="KB296270">
    <property type="protein sequence ID" value="ELU11966.1"/>
    <property type="molecule type" value="Genomic_DNA"/>
</dbReference>
<dbReference type="InterPro" id="IPR036291">
    <property type="entry name" value="NAD(P)-bd_dom_sf"/>
</dbReference>
<dbReference type="STRING" id="283909.R7V6I0"/>
<dbReference type="PANTHER" id="PTHR43943:SF2">
    <property type="entry name" value="DEHYDROGENASE_REDUCTASE 4"/>
    <property type="match status" value="1"/>
</dbReference>
<dbReference type="EMBL" id="AMQN01005549">
    <property type="status" value="NOT_ANNOTATED_CDS"/>
    <property type="molecule type" value="Genomic_DNA"/>
</dbReference>
<accession>R7V6I0</accession>
<reference evidence="2 4" key="2">
    <citation type="journal article" date="2013" name="Nature">
        <title>Insights into bilaterian evolution from three spiralian genomes.</title>
        <authorList>
            <person name="Simakov O."/>
            <person name="Marletaz F."/>
            <person name="Cho S.J."/>
            <person name="Edsinger-Gonzales E."/>
            <person name="Havlak P."/>
            <person name="Hellsten U."/>
            <person name="Kuo D.H."/>
            <person name="Larsson T."/>
            <person name="Lv J."/>
            <person name="Arendt D."/>
            <person name="Savage R."/>
            <person name="Osoegawa K."/>
            <person name="de Jong P."/>
            <person name="Grimwood J."/>
            <person name="Chapman J.A."/>
            <person name="Shapiro H."/>
            <person name="Aerts A."/>
            <person name="Otillar R.P."/>
            <person name="Terry A.Y."/>
            <person name="Boore J.L."/>
            <person name="Grigoriev I.V."/>
            <person name="Lindberg D.R."/>
            <person name="Seaver E.C."/>
            <person name="Weisblat D.A."/>
            <person name="Putnam N.H."/>
            <person name="Rokhsar D.S."/>
        </authorList>
    </citation>
    <scope>NUCLEOTIDE SEQUENCE</scope>
    <source>
        <strain evidence="2 4">I ESC-2004</strain>
    </source>
</reference>
<evidence type="ECO:0000256" key="1">
    <source>
        <dbReference type="ARBA" id="ARBA00006484"/>
    </source>
</evidence>
<evidence type="ECO:0000313" key="4">
    <source>
        <dbReference type="Proteomes" id="UP000014760"/>
    </source>
</evidence>
<keyword evidence="4" id="KW-1185">Reference proteome</keyword>
<dbReference type="HOGENOM" id="CLU_010194_1_2_1"/>
<dbReference type="Proteomes" id="UP000014760">
    <property type="component" value="Unassembled WGS sequence"/>
</dbReference>
<evidence type="ECO:0008006" key="5">
    <source>
        <dbReference type="Google" id="ProtNLM"/>
    </source>
</evidence>
<dbReference type="OMA" id="HERSCHR"/>
<organism evidence="2">
    <name type="scientific">Capitella teleta</name>
    <name type="common">Polychaete worm</name>
    <dbReference type="NCBI Taxonomy" id="283909"/>
    <lineage>
        <taxon>Eukaryota</taxon>
        <taxon>Metazoa</taxon>
        <taxon>Spiralia</taxon>
        <taxon>Lophotrochozoa</taxon>
        <taxon>Annelida</taxon>
        <taxon>Polychaeta</taxon>
        <taxon>Sedentaria</taxon>
        <taxon>Scolecida</taxon>
        <taxon>Capitellidae</taxon>
        <taxon>Capitella</taxon>
    </lineage>
</organism>
<protein>
    <recommendedName>
        <fullName evidence="5">Dehydrogenase/reductase SDR family member 4</fullName>
    </recommendedName>
</protein>
<dbReference type="InterPro" id="IPR002347">
    <property type="entry name" value="SDR_fam"/>
</dbReference>
<comment type="similarity">
    <text evidence="1">Belongs to the short-chain dehydrogenases/reductases (SDR) family.</text>
</comment>
<dbReference type="AlphaFoldDB" id="R7V6I0"/>
<evidence type="ECO:0000313" key="3">
    <source>
        <dbReference type="EnsemblMetazoa" id="CapteP216774"/>
    </source>
</evidence>
<dbReference type="Pfam" id="PF13561">
    <property type="entry name" value="adh_short_C2"/>
    <property type="match status" value="2"/>
</dbReference>
<dbReference type="PANTHER" id="PTHR43943">
    <property type="entry name" value="DEHYDROGENASE/REDUCTASE (SDR FAMILY) MEMBER 4"/>
    <property type="match status" value="1"/>
</dbReference>
<gene>
    <name evidence="2" type="ORF">CAPTEDRAFT_216774</name>
</gene>
<name>R7V6I0_CAPTE</name>